<dbReference type="GO" id="GO:0045892">
    <property type="term" value="P:negative regulation of DNA-templated transcription"/>
    <property type="evidence" value="ECO:0007669"/>
    <property type="project" value="UniProtKB-ARBA"/>
</dbReference>
<evidence type="ECO:0000313" key="2">
    <source>
        <dbReference type="EMBL" id="KRG28815.1"/>
    </source>
</evidence>
<comment type="similarity">
    <text evidence="1">Belongs to the FrmR/RcnR family.</text>
</comment>
<protein>
    <recommendedName>
        <fullName evidence="4">Metal-sensitive transcriptional regulator</fullName>
    </recommendedName>
</protein>
<dbReference type="OrthoDB" id="598199at2"/>
<proteinExistence type="inferred from homology"/>
<dbReference type="Pfam" id="PF02583">
    <property type="entry name" value="Trns_repr_metal"/>
    <property type="match status" value="1"/>
</dbReference>
<dbReference type="InterPro" id="IPR038390">
    <property type="entry name" value="Metal_Tscrpt_repr_sf"/>
</dbReference>
<accession>A0A0Q9Z772</accession>
<dbReference type="AlphaFoldDB" id="A0A0Q9Z772"/>
<comment type="caution">
    <text evidence="2">The sequence shown here is derived from an EMBL/GenBank/DDBJ whole genome shotgun (WGS) entry which is preliminary data.</text>
</comment>
<evidence type="ECO:0000256" key="1">
    <source>
        <dbReference type="ARBA" id="ARBA00005260"/>
    </source>
</evidence>
<dbReference type="Proteomes" id="UP000051643">
    <property type="component" value="Unassembled WGS sequence"/>
</dbReference>
<dbReference type="STRING" id="270918.APR42_16735"/>
<sequence length="124" mass="14322">MIPRDLSKDIKTRLQSISGQLNGLIKMLDENKDPEKILIQFKAAQKGLDKAHFLLLDEVYRKALAITISETVEACPGNCGNEERIEFIRKQFPDLELNSLTDKMKEIDELKRRLESYISENRSE</sequence>
<name>A0A0Q9Z772_9FLAO</name>
<dbReference type="GO" id="GO:0003677">
    <property type="term" value="F:DNA binding"/>
    <property type="evidence" value="ECO:0007669"/>
    <property type="project" value="InterPro"/>
</dbReference>
<organism evidence="2 3">
    <name type="scientific">Salegentibacter mishustinae</name>
    <dbReference type="NCBI Taxonomy" id="270918"/>
    <lineage>
        <taxon>Bacteria</taxon>
        <taxon>Pseudomonadati</taxon>
        <taxon>Bacteroidota</taxon>
        <taxon>Flavobacteriia</taxon>
        <taxon>Flavobacteriales</taxon>
        <taxon>Flavobacteriaceae</taxon>
        <taxon>Salegentibacter</taxon>
    </lineage>
</organism>
<dbReference type="RefSeq" id="WP_011709211.1">
    <property type="nucleotide sequence ID" value="NZ_BMWR01000022.1"/>
</dbReference>
<dbReference type="InterPro" id="IPR003735">
    <property type="entry name" value="Metal_Tscrpt_repr"/>
</dbReference>
<keyword evidence="3" id="KW-1185">Reference proteome</keyword>
<reference evidence="2" key="1">
    <citation type="submission" date="2015-10" db="EMBL/GenBank/DDBJ databases">
        <title>Draft genome sequence of Salegentibacter mishustinae KCTC 12263.</title>
        <authorList>
            <person name="Lin W."/>
            <person name="Zheng Q."/>
        </authorList>
    </citation>
    <scope>NUCLEOTIDE SEQUENCE [LARGE SCALE GENOMIC DNA]</scope>
    <source>
        <strain evidence="2">KCTC 12263</strain>
    </source>
</reference>
<dbReference type="EMBL" id="LKTP01000018">
    <property type="protein sequence ID" value="KRG28815.1"/>
    <property type="molecule type" value="Genomic_DNA"/>
</dbReference>
<dbReference type="Gene3D" id="1.20.58.1000">
    <property type="entry name" value="Metal-sensitive repressor, helix protomer"/>
    <property type="match status" value="1"/>
</dbReference>
<dbReference type="GO" id="GO:0046872">
    <property type="term" value="F:metal ion binding"/>
    <property type="evidence" value="ECO:0007669"/>
    <property type="project" value="InterPro"/>
</dbReference>
<evidence type="ECO:0000313" key="3">
    <source>
        <dbReference type="Proteomes" id="UP000051643"/>
    </source>
</evidence>
<evidence type="ECO:0008006" key="4">
    <source>
        <dbReference type="Google" id="ProtNLM"/>
    </source>
</evidence>
<gene>
    <name evidence="2" type="ORF">APR42_16735</name>
</gene>